<feature type="region of interest" description="Disordered" evidence="1">
    <location>
        <begin position="400"/>
        <end position="426"/>
    </location>
</feature>
<name>A0ABY8U2Q7_TETOB</name>
<accession>A0ABY8U2Q7</accession>
<dbReference type="EMBL" id="CP126213">
    <property type="protein sequence ID" value="WIA15744.1"/>
    <property type="molecule type" value="Genomic_DNA"/>
</dbReference>
<protein>
    <submittedName>
        <fullName evidence="2">Uncharacterized protein</fullName>
    </submittedName>
</protein>
<evidence type="ECO:0000313" key="3">
    <source>
        <dbReference type="Proteomes" id="UP001244341"/>
    </source>
</evidence>
<sequence>MAAKAAPIAIKFVSNKPSKKVAELLESLPSYDKQREKEQFAAGPTGHDRGGRRKIIIALKKPGSALLSQERLPYNMLSLMWQGPDETFMVPEKQQLQLMATFTKSTTMLDDNQAILQNIEGVKNVVIMRNNYAIIEVETTDHLWLLNCSYRIYKDALGGELGFSLCTPPPVSDMAAPHHTLHLFLSASLLLQDKGWLEQRYVLEVAAGESRIPAFCAGSKPNRFSNLITLVFVDLADVDRIEEEGHHSEDGEVLLRLATAEEVEQAQSGKRNIALSRFAAIFEIPHHLSPELAMQAVIQGVGFPLQLENIFRISAGPRGVAFRIAAPDENHYFNLLGTKIKVTTPTVTTAVTFMGSDRSLVGATSTKDKDVVEHARQAYAAGKKYTEMFPEFELPKGFRGASDKTAGGNADGGKAAGSKADEPGDRLNAGAVKQLFNLFAAAAEQASRPQAPLRAHRLNATRCTGPLMANYK</sequence>
<proteinExistence type="predicted"/>
<keyword evidence="3" id="KW-1185">Reference proteome</keyword>
<organism evidence="2 3">
    <name type="scientific">Tetradesmus obliquus</name>
    <name type="common">Green alga</name>
    <name type="synonym">Acutodesmus obliquus</name>
    <dbReference type="NCBI Taxonomy" id="3088"/>
    <lineage>
        <taxon>Eukaryota</taxon>
        <taxon>Viridiplantae</taxon>
        <taxon>Chlorophyta</taxon>
        <taxon>core chlorophytes</taxon>
        <taxon>Chlorophyceae</taxon>
        <taxon>CS clade</taxon>
        <taxon>Sphaeropleales</taxon>
        <taxon>Scenedesmaceae</taxon>
        <taxon>Tetradesmus</taxon>
    </lineage>
</organism>
<dbReference type="Proteomes" id="UP001244341">
    <property type="component" value="Chromosome 6b"/>
</dbReference>
<gene>
    <name evidence="2" type="ORF">OEZ85_002359</name>
</gene>
<reference evidence="2 3" key="1">
    <citation type="submission" date="2023-05" db="EMBL/GenBank/DDBJ databases">
        <title>A 100% complete, gapless, phased diploid assembly of the Scenedesmus obliquus UTEX 3031 genome.</title>
        <authorList>
            <person name="Biondi T.C."/>
            <person name="Hanschen E.R."/>
            <person name="Kwon T."/>
            <person name="Eng W."/>
            <person name="Kruse C.P.S."/>
            <person name="Koehler S.I."/>
            <person name="Kunde Y."/>
            <person name="Gleasner C.D."/>
            <person name="You Mak K.T."/>
            <person name="Polle J."/>
            <person name="Hovde B.T."/>
            <person name="Starkenburg S.R."/>
        </authorList>
    </citation>
    <scope>NUCLEOTIDE SEQUENCE [LARGE SCALE GENOMIC DNA]</scope>
    <source>
        <strain evidence="2 3">DOE0152z</strain>
    </source>
</reference>
<evidence type="ECO:0000313" key="2">
    <source>
        <dbReference type="EMBL" id="WIA15744.1"/>
    </source>
</evidence>
<evidence type="ECO:0000256" key="1">
    <source>
        <dbReference type="SAM" id="MobiDB-lite"/>
    </source>
</evidence>